<keyword evidence="5" id="KW-0028">Amino-acid biosynthesis</keyword>
<dbReference type="EMBL" id="CP003117">
    <property type="protein sequence ID" value="AET65089.1"/>
    <property type="molecule type" value="Genomic_DNA"/>
</dbReference>
<dbReference type="UniPathway" id="UPA00135">
    <property type="reaction ID" value="UER00198"/>
</dbReference>
<dbReference type="PATRIC" id="fig|1110509.7.peg.1924"/>
<name>G7WQU6_METH6</name>
<dbReference type="SUPFAM" id="SSF55021">
    <property type="entry name" value="ACT-like"/>
    <property type="match status" value="2"/>
</dbReference>
<feature type="active site" description="Nucleophile" evidence="11">
    <location>
        <position position="197"/>
    </location>
</feature>
<feature type="domain" description="ACT" evidence="12">
    <location>
        <begin position="110"/>
        <end position="186"/>
    </location>
</feature>
<comment type="similarity">
    <text evidence="3">Belongs to the HAD-like hydrolase superfamily. SerB family.</text>
</comment>
<dbReference type="InterPro" id="IPR045865">
    <property type="entry name" value="ACT-like_dom_sf"/>
</dbReference>
<dbReference type="EC" id="3.1.3.3" evidence="4"/>
<dbReference type="PANTHER" id="PTHR43344:SF2">
    <property type="entry name" value="PHOSPHOSERINE PHOSPHATASE"/>
    <property type="match status" value="1"/>
</dbReference>
<keyword evidence="6" id="KW-0479">Metal-binding</keyword>
<evidence type="ECO:0000313" key="14">
    <source>
        <dbReference type="Proteomes" id="UP000005877"/>
    </source>
</evidence>
<dbReference type="NCBIfam" id="TIGR00338">
    <property type="entry name" value="serB"/>
    <property type="match status" value="1"/>
</dbReference>
<dbReference type="InterPro" id="IPR002912">
    <property type="entry name" value="ACT_dom"/>
</dbReference>
<dbReference type="Gene3D" id="3.30.70.260">
    <property type="match status" value="1"/>
</dbReference>
<evidence type="ECO:0000259" key="12">
    <source>
        <dbReference type="PROSITE" id="PS51671"/>
    </source>
</evidence>
<dbReference type="Pfam" id="PF01842">
    <property type="entry name" value="ACT"/>
    <property type="match status" value="1"/>
</dbReference>
<gene>
    <name evidence="13" type="ordered locus">Mhar_1731</name>
</gene>
<dbReference type="PROSITE" id="PS51671">
    <property type="entry name" value="ACT"/>
    <property type="match status" value="2"/>
</dbReference>
<dbReference type="SFLD" id="SFLDG01137">
    <property type="entry name" value="C1.6.1:_Phosphoserine_Phosphat"/>
    <property type="match status" value="1"/>
</dbReference>
<evidence type="ECO:0000256" key="4">
    <source>
        <dbReference type="ARBA" id="ARBA00012640"/>
    </source>
</evidence>
<keyword evidence="8" id="KW-0460">Magnesium</keyword>
<dbReference type="Pfam" id="PF00702">
    <property type="entry name" value="Hydrolase"/>
    <property type="match status" value="1"/>
</dbReference>
<dbReference type="GO" id="GO:0006564">
    <property type="term" value="P:L-serine biosynthetic process"/>
    <property type="evidence" value="ECO:0007669"/>
    <property type="project" value="UniProtKB-KW"/>
</dbReference>
<feature type="domain" description="ACT" evidence="12">
    <location>
        <begin position="19"/>
        <end position="97"/>
    </location>
</feature>
<evidence type="ECO:0000256" key="2">
    <source>
        <dbReference type="ARBA" id="ARBA00005135"/>
    </source>
</evidence>
<dbReference type="InterPro" id="IPR050582">
    <property type="entry name" value="HAD-like_SerB"/>
</dbReference>
<evidence type="ECO:0000256" key="6">
    <source>
        <dbReference type="ARBA" id="ARBA00022723"/>
    </source>
</evidence>
<evidence type="ECO:0000313" key="13">
    <source>
        <dbReference type="EMBL" id="AET65089.1"/>
    </source>
</evidence>
<evidence type="ECO:0000256" key="3">
    <source>
        <dbReference type="ARBA" id="ARBA00009184"/>
    </source>
</evidence>
<dbReference type="SUPFAM" id="SSF56784">
    <property type="entry name" value="HAD-like"/>
    <property type="match status" value="1"/>
</dbReference>
<dbReference type="GO" id="GO:0000287">
    <property type="term" value="F:magnesium ion binding"/>
    <property type="evidence" value="ECO:0007669"/>
    <property type="project" value="TreeGrafter"/>
</dbReference>
<organism evidence="13 14">
    <name type="scientific">Methanothrix harundinacea (strain 6Ac)</name>
    <name type="common">Methanosaeta harundinacea</name>
    <dbReference type="NCBI Taxonomy" id="1110509"/>
    <lineage>
        <taxon>Archaea</taxon>
        <taxon>Methanobacteriati</taxon>
        <taxon>Methanobacteriota</taxon>
        <taxon>Stenosarchaea group</taxon>
        <taxon>Methanomicrobia</taxon>
        <taxon>Methanotrichales</taxon>
        <taxon>Methanotrichaceae</taxon>
        <taxon>Methanothrix</taxon>
    </lineage>
</organism>
<sequence>MGEEMESKREGAANLDLWVISVLGKDRPGIIRDILEVPAKMMVNIVDLDQRILQGIVVMSMVADFGKATAAPKELEGSLQRLAADLGVEVSVLPLDQYRGRRRGGKNLQVVTILARDRVGIIYDVASLAAERGINIERAQVTARGELISIEFVMDFGALDVRREREELKAECEKLGLDVVIQDLDKSAKEKRLIVFDMDSTIVDFETINQIAQAAGVDREVEEITKRAMNGELDFVEALRSRVGLLRGTPVEALEEIAANIQLTPGSEELIHHLKEVGYKTALISGGFTYFTDILKERLGFDYTFANVLEIRDGLLTGEIDGEIIDAAAKGRIVNDLARLEGISPDSIVAVGDGANDCLMIQNAGLGVAFNAKEILKKVSDGSLSKENLIGLLNVLGLAEKGSDLL</sequence>
<dbReference type="CDD" id="cd07500">
    <property type="entry name" value="HAD_PSP"/>
    <property type="match status" value="1"/>
</dbReference>
<dbReference type="SFLD" id="SFLDG01136">
    <property type="entry name" value="C1.6:_Phosphoserine_Phosphatas"/>
    <property type="match status" value="1"/>
</dbReference>
<dbReference type="PANTHER" id="PTHR43344">
    <property type="entry name" value="PHOSPHOSERINE PHOSPHATASE"/>
    <property type="match status" value="1"/>
</dbReference>
<dbReference type="SFLD" id="SFLDG01129">
    <property type="entry name" value="C1.5:_HAD__Beta-PGM__Phosphata"/>
    <property type="match status" value="1"/>
</dbReference>
<protein>
    <recommendedName>
        <fullName evidence="4">phosphoserine phosphatase</fullName>
        <ecNumber evidence="4">3.1.3.3</ecNumber>
    </recommendedName>
    <alternativeName>
        <fullName evidence="10">O-phosphoserine phosphohydrolase</fullName>
    </alternativeName>
</protein>
<dbReference type="InterPro" id="IPR004469">
    <property type="entry name" value="PSP"/>
</dbReference>
<dbReference type="SFLD" id="SFLDF00029">
    <property type="entry name" value="phosphoserine_phosphatase"/>
    <property type="match status" value="1"/>
</dbReference>
<evidence type="ECO:0000256" key="5">
    <source>
        <dbReference type="ARBA" id="ARBA00022605"/>
    </source>
</evidence>
<dbReference type="Pfam" id="PF13740">
    <property type="entry name" value="ACT_6"/>
    <property type="match status" value="1"/>
</dbReference>
<dbReference type="HOGENOM" id="CLU_036368_0_0_2"/>
<dbReference type="KEGG" id="mhi:Mhar_1731"/>
<dbReference type="STRING" id="1110509.Mhar_1731"/>
<evidence type="ECO:0000256" key="7">
    <source>
        <dbReference type="ARBA" id="ARBA00022801"/>
    </source>
</evidence>
<evidence type="ECO:0000256" key="8">
    <source>
        <dbReference type="ARBA" id="ARBA00022842"/>
    </source>
</evidence>
<dbReference type="SFLD" id="SFLDS00003">
    <property type="entry name" value="Haloacid_Dehalogenase"/>
    <property type="match status" value="1"/>
</dbReference>
<dbReference type="GO" id="GO:0005737">
    <property type="term" value="C:cytoplasm"/>
    <property type="evidence" value="ECO:0007669"/>
    <property type="project" value="TreeGrafter"/>
</dbReference>
<dbReference type="GO" id="GO:0036424">
    <property type="term" value="F:L-phosphoserine phosphatase activity"/>
    <property type="evidence" value="ECO:0007669"/>
    <property type="project" value="InterPro"/>
</dbReference>
<evidence type="ECO:0000256" key="1">
    <source>
        <dbReference type="ARBA" id="ARBA00001946"/>
    </source>
</evidence>
<comment type="cofactor">
    <cofactor evidence="1">
        <name>Mg(2+)</name>
        <dbReference type="ChEBI" id="CHEBI:18420"/>
    </cofactor>
</comment>
<comment type="pathway">
    <text evidence="2">Amino-acid biosynthesis; L-serine biosynthesis; L-serine from 3-phospho-D-glycerate: step 3/3.</text>
</comment>
<dbReference type="Proteomes" id="UP000005877">
    <property type="component" value="Chromosome"/>
</dbReference>
<keyword evidence="14" id="KW-1185">Reference proteome</keyword>
<keyword evidence="7" id="KW-0378">Hydrolase</keyword>
<dbReference type="RefSeq" id="WP_014587270.1">
    <property type="nucleotide sequence ID" value="NC_017527.1"/>
</dbReference>
<keyword evidence="9" id="KW-0718">Serine biosynthesis</keyword>
<evidence type="ECO:0000256" key="9">
    <source>
        <dbReference type="ARBA" id="ARBA00023299"/>
    </source>
</evidence>
<proteinExistence type="inferred from homology"/>
<dbReference type="Gene3D" id="3.40.50.1000">
    <property type="entry name" value="HAD superfamily/HAD-like"/>
    <property type="match status" value="1"/>
</dbReference>
<dbReference type="NCBIfam" id="TIGR01488">
    <property type="entry name" value="HAD-SF-IB"/>
    <property type="match status" value="1"/>
</dbReference>
<accession>G7WQU6</accession>
<evidence type="ECO:0000256" key="10">
    <source>
        <dbReference type="ARBA" id="ARBA00031693"/>
    </source>
</evidence>
<dbReference type="InterPro" id="IPR036412">
    <property type="entry name" value="HAD-like_sf"/>
</dbReference>
<dbReference type="InterPro" id="IPR023214">
    <property type="entry name" value="HAD_sf"/>
</dbReference>
<dbReference type="AlphaFoldDB" id="G7WQU6"/>
<feature type="active site" description="Proton donor" evidence="11">
    <location>
        <position position="199"/>
    </location>
</feature>
<reference evidence="13 14" key="1">
    <citation type="journal article" date="2012" name="PLoS ONE">
        <title>The genome characteristics and predicted function of methyl-group oxidation pathway in the obligate aceticlastic methanogens, Methanosaeta spp.</title>
        <authorList>
            <person name="Zhu J."/>
            <person name="Zheng H."/>
            <person name="Ai G."/>
            <person name="Zhang G."/>
            <person name="Liu D."/>
            <person name="Liu X."/>
            <person name="Dong X."/>
        </authorList>
    </citation>
    <scope>NUCLEOTIDE SEQUENCE [LARGE SCALE GENOMIC DNA]</scope>
    <source>
        <strain evidence="13 14">6Ac</strain>
    </source>
</reference>
<evidence type="ECO:0000256" key="11">
    <source>
        <dbReference type="PIRSR" id="PIRSR604469-1"/>
    </source>
</evidence>
<dbReference type="GeneID" id="12510902"/>